<feature type="transmembrane region" description="Helical" evidence="1">
    <location>
        <begin position="97"/>
        <end position="115"/>
    </location>
</feature>
<dbReference type="Proteomes" id="UP000193303">
    <property type="component" value="Unassembled WGS sequence"/>
</dbReference>
<reference evidence="4" key="1">
    <citation type="submission" date="2017-01" db="EMBL/GenBank/DDBJ databases">
        <authorList>
            <person name="Mah S.A."/>
            <person name="Swanson W.J."/>
            <person name="Moy G.W."/>
            <person name="Vacquier V.D."/>
        </authorList>
    </citation>
    <scope>NUCLEOTIDE SEQUENCE [LARGE SCALE GENOMIC DNA]</scope>
    <source>
        <strain evidence="4">124861</strain>
    </source>
</reference>
<comment type="caution">
    <text evidence="2">The sequence shown here is derived from an EMBL/GenBank/DDBJ whole genome shotgun (WGS) entry which is preliminary data.</text>
</comment>
<feature type="transmembrane region" description="Helical" evidence="1">
    <location>
        <begin position="74"/>
        <end position="91"/>
    </location>
</feature>
<dbReference type="EMBL" id="MTAC01000001">
    <property type="protein sequence ID" value="OSI37159.1"/>
    <property type="molecule type" value="Genomic_DNA"/>
</dbReference>
<organism evidence="2 4">
    <name type="scientific">Neisseria dumasiana</name>
    <dbReference type="NCBI Taxonomy" id="1931275"/>
    <lineage>
        <taxon>Bacteria</taxon>
        <taxon>Pseudomonadati</taxon>
        <taxon>Pseudomonadota</taxon>
        <taxon>Betaproteobacteria</taxon>
        <taxon>Neisseriales</taxon>
        <taxon>Neisseriaceae</taxon>
        <taxon>Neisseria</taxon>
    </lineage>
</organism>
<dbReference type="PANTHER" id="PTHR35813">
    <property type="entry name" value="INNER MEMBRANE PROTEIN YBAN"/>
    <property type="match status" value="1"/>
</dbReference>
<evidence type="ECO:0000313" key="4">
    <source>
        <dbReference type="Proteomes" id="UP000193303"/>
    </source>
</evidence>
<feature type="transmembrane region" description="Helical" evidence="1">
    <location>
        <begin position="6"/>
        <end position="39"/>
    </location>
</feature>
<evidence type="ECO:0000313" key="2">
    <source>
        <dbReference type="EMBL" id="OSI18413.1"/>
    </source>
</evidence>
<gene>
    <name evidence="2" type="ORF">BV912_09700</name>
    <name evidence="3" type="ORF">BV913_00585</name>
</gene>
<name>A0A1X3DER6_9NEIS</name>
<evidence type="ECO:0000313" key="5">
    <source>
        <dbReference type="Proteomes" id="UP000193346"/>
    </source>
</evidence>
<evidence type="ECO:0000313" key="3">
    <source>
        <dbReference type="EMBL" id="OSI37159.1"/>
    </source>
</evidence>
<dbReference type="Pfam" id="PF04304">
    <property type="entry name" value="DUF454"/>
    <property type="match status" value="1"/>
</dbReference>
<keyword evidence="1" id="KW-0472">Membrane</keyword>
<dbReference type="RefSeq" id="WP_054599178.1">
    <property type="nucleotide sequence ID" value="NZ_CP091509.1"/>
</dbReference>
<sequence length="120" mass="14156">MILRPLFWLFGAIALLLGIIGIFLPILPTTPFVILAAACWARASPRFHRWLHQHRFFGPMVKDWEERRAVPRRAKYFAFSMMAFSCCLMLYQFPERWWVAAVSAVFCFCVAVWMWRLPDA</sequence>
<dbReference type="PIRSF" id="PIRSF016789">
    <property type="entry name" value="DUF454"/>
    <property type="match status" value="1"/>
</dbReference>
<dbReference type="EMBL" id="MTAB01000025">
    <property type="protein sequence ID" value="OSI18413.1"/>
    <property type="molecule type" value="Genomic_DNA"/>
</dbReference>
<keyword evidence="5" id="KW-1185">Reference proteome</keyword>
<dbReference type="InterPro" id="IPR007401">
    <property type="entry name" value="DUF454"/>
</dbReference>
<dbReference type="Proteomes" id="UP000193346">
    <property type="component" value="Unassembled WGS sequence"/>
</dbReference>
<accession>A0A1X3DER6</accession>
<reference evidence="2 5" key="2">
    <citation type="submission" date="2017-01" db="EMBL/GenBank/DDBJ databases">
        <authorList>
            <person name="Wolfgang W.J."/>
            <person name="Cole J."/>
            <person name="Wroblewski D."/>
            <person name="Mcginnis J."/>
            <person name="Musser K.A."/>
        </authorList>
    </citation>
    <scope>NUCLEOTIDE SEQUENCE</scope>
    <source>
        <strain evidence="2">124861</strain>
        <strain evidence="3 5">93087</strain>
    </source>
</reference>
<dbReference type="GO" id="GO:0005886">
    <property type="term" value="C:plasma membrane"/>
    <property type="evidence" value="ECO:0007669"/>
    <property type="project" value="TreeGrafter"/>
</dbReference>
<keyword evidence="1" id="KW-1133">Transmembrane helix</keyword>
<dbReference type="PANTHER" id="PTHR35813:SF1">
    <property type="entry name" value="INNER MEMBRANE PROTEIN YBAN"/>
    <property type="match status" value="1"/>
</dbReference>
<dbReference type="STRING" id="1931275.BV914_05980"/>
<protein>
    <submittedName>
        <fullName evidence="2">DUF454 domain-containing protein</fullName>
    </submittedName>
</protein>
<evidence type="ECO:0000256" key="1">
    <source>
        <dbReference type="SAM" id="Phobius"/>
    </source>
</evidence>
<dbReference type="AlphaFoldDB" id="A0A1X3DER6"/>
<dbReference type="OrthoDB" id="9816293at2"/>
<proteinExistence type="predicted"/>
<keyword evidence="1" id="KW-0812">Transmembrane</keyword>